<protein>
    <submittedName>
        <fullName evidence="3">Trypco2 family protein</fullName>
    </submittedName>
</protein>
<dbReference type="InterPro" id="IPR045608">
    <property type="entry name" value="Trypco2"/>
</dbReference>
<evidence type="ECO:0000259" key="2">
    <source>
        <dbReference type="Pfam" id="PF19631"/>
    </source>
</evidence>
<gene>
    <name evidence="3" type="ORF">ACFSYJ_18955</name>
</gene>
<dbReference type="RefSeq" id="WP_345394102.1">
    <property type="nucleotide sequence ID" value="NZ_BAABHG010000006.1"/>
</dbReference>
<sequence length="109" mass="11215">MDIELAEAVAGVREELLTAATRGAGADVEFVVGPIELEFAVELRKDAKAKAGFKAWVVSADVEAGVVRGRTHKVKLTVTPRLPGGGDVVVAGSADRPAGPGDVSDHVGR</sequence>
<dbReference type="Pfam" id="PF19631">
    <property type="entry name" value="Trypco2"/>
    <property type="match status" value="1"/>
</dbReference>
<name>A0ABW5GIM2_9PSEU</name>
<evidence type="ECO:0000313" key="4">
    <source>
        <dbReference type="Proteomes" id="UP001597419"/>
    </source>
</evidence>
<dbReference type="EMBL" id="JBHUKU010000009">
    <property type="protein sequence ID" value="MFD2460692.1"/>
    <property type="molecule type" value="Genomic_DNA"/>
</dbReference>
<proteinExistence type="predicted"/>
<evidence type="ECO:0000256" key="1">
    <source>
        <dbReference type="SAM" id="MobiDB-lite"/>
    </source>
</evidence>
<comment type="caution">
    <text evidence="3">The sequence shown here is derived from an EMBL/GenBank/DDBJ whole genome shotgun (WGS) entry which is preliminary data.</text>
</comment>
<accession>A0ABW5GIM2</accession>
<dbReference type="Proteomes" id="UP001597419">
    <property type="component" value="Unassembled WGS sequence"/>
</dbReference>
<reference evidence="4" key="1">
    <citation type="journal article" date="2019" name="Int. J. Syst. Evol. Microbiol.">
        <title>The Global Catalogue of Microorganisms (GCM) 10K type strain sequencing project: providing services to taxonomists for standard genome sequencing and annotation.</title>
        <authorList>
            <consortium name="The Broad Institute Genomics Platform"/>
            <consortium name="The Broad Institute Genome Sequencing Center for Infectious Disease"/>
            <person name="Wu L."/>
            <person name="Ma J."/>
        </authorList>
    </citation>
    <scope>NUCLEOTIDE SEQUENCE [LARGE SCALE GENOMIC DNA]</scope>
    <source>
        <strain evidence="4">CGMCC 4.7643</strain>
    </source>
</reference>
<keyword evidence="4" id="KW-1185">Reference proteome</keyword>
<feature type="region of interest" description="Disordered" evidence="1">
    <location>
        <begin position="87"/>
        <end position="109"/>
    </location>
</feature>
<feature type="domain" description="Trypsin-co-occurring" evidence="2">
    <location>
        <begin position="3"/>
        <end position="80"/>
    </location>
</feature>
<organism evidence="3 4">
    <name type="scientific">Amycolatopsis samaneae</name>
    <dbReference type="NCBI Taxonomy" id="664691"/>
    <lineage>
        <taxon>Bacteria</taxon>
        <taxon>Bacillati</taxon>
        <taxon>Actinomycetota</taxon>
        <taxon>Actinomycetes</taxon>
        <taxon>Pseudonocardiales</taxon>
        <taxon>Pseudonocardiaceae</taxon>
        <taxon>Amycolatopsis</taxon>
    </lineage>
</organism>
<evidence type="ECO:0000313" key="3">
    <source>
        <dbReference type="EMBL" id="MFD2460692.1"/>
    </source>
</evidence>